<dbReference type="EMBL" id="QGHA01000019">
    <property type="protein sequence ID" value="PWK67072.1"/>
    <property type="molecule type" value="Genomic_DNA"/>
</dbReference>
<evidence type="ECO:0000313" key="11">
    <source>
        <dbReference type="Proteomes" id="UP000245678"/>
    </source>
</evidence>
<organism evidence="10 11">
    <name type="scientific">Mucilaginibacter oryzae</name>
    <dbReference type="NCBI Taxonomy" id="468058"/>
    <lineage>
        <taxon>Bacteria</taxon>
        <taxon>Pseudomonadati</taxon>
        <taxon>Bacteroidota</taxon>
        <taxon>Sphingobacteriia</taxon>
        <taxon>Sphingobacteriales</taxon>
        <taxon>Sphingobacteriaceae</taxon>
        <taxon>Mucilaginibacter</taxon>
    </lineage>
</organism>
<feature type="transmembrane region" description="Helical" evidence="8">
    <location>
        <begin position="305"/>
        <end position="325"/>
    </location>
</feature>
<keyword evidence="5 8" id="KW-0812">Transmembrane</keyword>
<keyword evidence="6 8" id="KW-1133">Transmembrane helix</keyword>
<evidence type="ECO:0000256" key="2">
    <source>
        <dbReference type="ARBA" id="ARBA00022475"/>
    </source>
</evidence>
<feature type="transmembrane region" description="Helical" evidence="8">
    <location>
        <begin position="230"/>
        <end position="247"/>
    </location>
</feature>
<sequence>MLNYEDCGIISSNYHITTGPGFKPYIFYHTFAHSLLIHLMQDTSLNSAAVKQNRFIVYFLLLWALLNAVQAFTLEIHADEAYYWVYSRFLDWGYYDHPPMVAVYMKAGYSLLHNEFGARLCTVISTTVSLYLMWVMLKRYRVNAINFILVISGIFVFHIYGFTTTPDAPLLFFTVLFFYCYQQYIEKDSFKLALILGVVVACLLYSKYHGILLVVFTLAANVKLLKRGSFYAIVLLALVLYAPHIIWQANHGFPSLSYHLSERSAEAYNFEYTYIYPLGQLLMAGPLIGWLLFYKGFKAKSQDLFTRTLKVNAIGILAFFFLTSFKGEVQLHWTLIAYVPLSMIVLISFAQSGIKPAWFNRLAIINVVMIVILRVCIIIAFPPLLKVDAVRSFFGFKEWAKLIREKAGDNYVIFNEGFQNPSKYNFYNNTTKGFDYDARYYRRTQYDIWPIEDSLQHKRAYVVSADVPMNGVTNDSLKIDAGKWYMGWVDDIRTYQKIDFQVPSYKEVMAPGANKTFNLAFTNPYAFPISFSNHNVKHKVFLEACIFKKLDQVSQQQADSTFNRIALKAGETGHFKFNVTVPKQPGRYELIFSIRTEPFVGGRNNKIINITVE</sequence>
<feature type="transmembrane region" description="Helical" evidence="8">
    <location>
        <begin position="362"/>
        <end position="385"/>
    </location>
</feature>
<dbReference type="RefSeq" id="WP_146203213.1">
    <property type="nucleotide sequence ID" value="NZ_QGHA01000019.1"/>
</dbReference>
<reference evidence="10 11" key="1">
    <citation type="submission" date="2018-05" db="EMBL/GenBank/DDBJ databases">
        <title>Genomic Encyclopedia of Archaeal and Bacterial Type Strains, Phase II (KMG-II): from individual species to whole genera.</title>
        <authorList>
            <person name="Goeker M."/>
        </authorList>
    </citation>
    <scope>NUCLEOTIDE SEQUENCE [LARGE SCALE GENOMIC DNA]</scope>
    <source>
        <strain evidence="10 11">DSM 19975</strain>
    </source>
</reference>
<feature type="transmembrane region" description="Helical" evidence="8">
    <location>
        <begin position="192"/>
        <end position="218"/>
    </location>
</feature>
<feature type="transmembrane region" description="Helical" evidence="8">
    <location>
        <begin position="274"/>
        <end position="293"/>
    </location>
</feature>
<evidence type="ECO:0000256" key="8">
    <source>
        <dbReference type="SAM" id="Phobius"/>
    </source>
</evidence>
<accession>A0A316GZ33</accession>
<evidence type="ECO:0000256" key="7">
    <source>
        <dbReference type="ARBA" id="ARBA00023136"/>
    </source>
</evidence>
<feature type="transmembrane region" description="Helical" evidence="8">
    <location>
        <begin position="331"/>
        <end position="350"/>
    </location>
</feature>
<feature type="transmembrane region" description="Helical" evidence="8">
    <location>
        <begin position="55"/>
        <end position="74"/>
    </location>
</feature>
<evidence type="ECO:0000313" key="10">
    <source>
        <dbReference type="EMBL" id="PWK67072.1"/>
    </source>
</evidence>
<dbReference type="AlphaFoldDB" id="A0A316GZ33"/>
<dbReference type="InterPro" id="IPR038731">
    <property type="entry name" value="RgtA/B/C-like"/>
</dbReference>
<proteinExistence type="predicted"/>
<dbReference type="InterPro" id="IPR050297">
    <property type="entry name" value="LipidA_mod_glycosyltrf_83"/>
</dbReference>
<dbReference type="PANTHER" id="PTHR33908:SF11">
    <property type="entry name" value="MEMBRANE PROTEIN"/>
    <property type="match status" value="1"/>
</dbReference>
<feature type="domain" description="Glycosyltransferase RgtA/B/C/D-like" evidence="9">
    <location>
        <begin position="96"/>
        <end position="247"/>
    </location>
</feature>
<dbReference type="Pfam" id="PF13231">
    <property type="entry name" value="PMT_2"/>
    <property type="match status" value="1"/>
</dbReference>
<comment type="subcellular location">
    <subcellularLocation>
        <location evidence="1">Cell membrane</location>
        <topology evidence="1">Multi-pass membrane protein</topology>
    </subcellularLocation>
</comment>
<evidence type="ECO:0000256" key="3">
    <source>
        <dbReference type="ARBA" id="ARBA00022676"/>
    </source>
</evidence>
<dbReference type="GO" id="GO:0016763">
    <property type="term" value="F:pentosyltransferase activity"/>
    <property type="evidence" value="ECO:0007669"/>
    <property type="project" value="TreeGrafter"/>
</dbReference>
<gene>
    <name evidence="10" type="ORF">LX99_04930</name>
</gene>
<evidence type="ECO:0000256" key="5">
    <source>
        <dbReference type="ARBA" id="ARBA00022692"/>
    </source>
</evidence>
<dbReference type="PANTHER" id="PTHR33908">
    <property type="entry name" value="MANNOSYLTRANSFERASE YKCB-RELATED"/>
    <property type="match status" value="1"/>
</dbReference>
<keyword evidence="2" id="KW-1003">Cell membrane</keyword>
<evidence type="ECO:0000256" key="4">
    <source>
        <dbReference type="ARBA" id="ARBA00022679"/>
    </source>
</evidence>
<dbReference type="Proteomes" id="UP000245678">
    <property type="component" value="Unassembled WGS sequence"/>
</dbReference>
<keyword evidence="4 10" id="KW-0808">Transferase</keyword>
<comment type="caution">
    <text evidence="10">The sequence shown here is derived from an EMBL/GenBank/DDBJ whole genome shotgun (WGS) entry which is preliminary data.</text>
</comment>
<evidence type="ECO:0000259" key="9">
    <source>
        <dbReference type="Pfam" id="PF13231"/>
    </source>
</evidence>
<name>A0A316GZ33_9SPHI</name>
<protein>
    <submittedName>
        <fullName evidence="10">Dolichyl-phosphate-mannose-protein mannosyltransferase</fullName>
    </submittedName>
</protein>
<keyword evidence="11" id="KW-1185">Reference proteome</keyword>
<feature type="transmembrane region" description="Helical" evidence="8">
    <location>
        <begin position="144"/>
        <end position="163"/>
    </location>
</feature>
<feature type="transmembrane region" description="Helical" evidence="8">
    <location>
        <begin position="116"/>
        <end position="137"/>
    </location>
</feature>
<keyword evidence="3 10" id="KW-0328">Glycosyltransferase</keyword>
<evidence type="ECO:0000256" key="1">
    <source>
        <dbReference type="ARBA" id="ARBA00004651"/>
    </source>
</evidence>
<keyword evidence="7 8" id="KW-0472">Membrane</keyword>
<dbReference type="GO" id="GO:0009103">
    <property type="term" value="P:lipopolysaccharide biosynthetic process"/>
    <property type="evidence" value="ECO:0007669"/>
    <property type="project" value="UniProtKB-ARBA"/>
</dbReference>
<dbReference type="GO" id="GO:0005886">
    <property type="term" value="C:plasma membrane"/>
    <property type="evidence" value="ECO:0007669"/>
    <property type="project" value="UniProtKB-SubCell"/>
</dbReference>
<evidence type="ECO:0000256" key="6">
    <source>
        <dbReference type="ARBA" id="ARBA00022989"/>
    </source>
</evidence>